<evidence type="ECO:0000256" key="9">
    <source>
        <dbReference type="PROSITE-ProRule" id="PRU00289"/>
    </source>
</evidence>
<evidence type="ECO:0000259" key="12">
    <source>
        <dbReference type="PROSITE" id="PS50901"/>
    </source>
</evidence>
<feature type="region of interest" description="Disordered" evidence="10">
    <location>
        <begin position="1239"/>
        <end position="1269"/>
    </location>
</feature>
<evidence type="ECO:0000256" key="2">
    <source>
        <dbReference type="ARBA" id="ARBA00022475"/>
    </source>
</evidence>
<organism evidence="13 14">
    <name type="scientific">Nocardioides malaquae</name>
    <dbReference type="NCBI Taxonomy" id="2773426"/>
    <lineage>
        <taxon>Bacteria</taxon>
        <taxon>Bacillati</taxon>
        <taxon>Actinomycetota</taxon>
        <taxon>Actinomycetes</taxon>
        <taxon>Propionibacteriales</taxon>
        <taxon>Nocardioidaceae</taxon>
        <taxon>Nocardioides</taxon>
    </lineage>
</organism>
<feature type="transmembrane region" description="Helical" evidence="11">
    <location>
        <begin position="70"/>
        <end position="89"/>
    </location>
</feature>
<dbReference type="InterPro" id="IPR003593">
    <property type="entry name" value="AAA+_ATPase"/>
</dbReference>
<dbReference type="EMBL" id="JADCSA010000004">
    <property type="protein sequence ID" value="MBE7324050.1"/>
    <property type="molecule type" value="Genomic_DNA"/>
</dbReference>
<feature type="transmembrane region" description="Helical" evidence="11">
    <location>
        <begin position="39"/>
        <end position="58"/>
    </location>
</feature>
<evidence type="ECO:0000256" key="7">
    <source>
        <dbReference type="ARBA" id="ARBA00022989"/>
    </source>
</evidence>
<keyword evidence="14" id="KW-1185">Reference proteome</keyword>
<comment type="subcellular location">
    <subcellularLocation>
        <location evidence="1">Cell membrane</location>
        <topology evidence="1">Multi-pass membrane protein</topology>
    </subcellularLocation>
</comment>
<dbReference type="PROSITE" id="PS50901">
    <property type="entry name" value="FTSK"/>
    <property type="match status" value="2"/>
</dbReference>
<keyword evidence="5 9" id="KW-0547">Nucleotide-binding</keyword>
<keyword evidence="8 11" id="KW-0472">Membrane</keyword>
<evidence type="ECO:0000256" key="3">
    <source>
        <dbReference type="ARBA" id="ARBA00022692"/>
    </source>
</evidence>
<feature type="domain" description="FtsK" evidence="12">
    <location>
        <begin position="779"/>
        <end position="969"/>
    </location>
</feature>
<feature type="compositionally biased region" description="Low complexity" evidence="10">
    <location>
        <begin position="1"/>
        <end position="11"/>
    </location>
</feature>
<dbReference type="InterPro" id="IPR002543">
    <property type="entry name" value="FtsK_dom"/>
</dbReference>
<evidence type="ECO:0000313" key="13">
    <source>
        <dbReference type="EMBL" id="MBE7324050.1"/>
    </source>
</evidence>
<dbReference type="InterPro" id="IPR023836">
    <property type="entry name" value="EccCa-like_Actinobacteria"/>
</dbReference>
<dbReference type="NCBIfam" id="TIGR03924">
    <property type="entry name" value="T7SS_EccC_a"/>
    <property type="match status" value="1"/>
</dbReference>
<dbReference type="InterPro" id="IPR027417">
    <property type="entry name" value="P-loop_NTPase"/>
</dbReference>
<proteinExistence type="predicted"/>
<evidence type="ECO:0000256" key="1">
    <source>
        <dbReference type="ARBA" id="ARBA00004651"/>
    </source>
</evidence>
<keyword evidence="7 11" id="KW-1133">Transmembrane helix</keyword>
<evidence type="ECO:0000256" key="10">
    <source>
        <dbReference type="SAM" id="MobiDB-lite"/>
    </source>
</evidence>
<protein>
    <submittedName>
        <fullName evidence="13">Type VII secretion protein EccCa</fullName>
    </submittedName>
</protein>
<evidence type="ECO:0000256" key="6">
    <source>
        <dbReference type="ARBA" id="ARBA00022840"/>
    </source>
</evidence>
<name>A0ABR9RRM2_9ACTN</name>
<dbReference type="NCBIfam" id="TIGR03925">
    <property type="entry name" value="T7SS_EccC_b"/>
    <property type="match status" value="1"/>
</dbReference>
<dbReference type="PANTHER" id="PTHR22683:SF1">
    <property type="entry name" value="TYPE VII SECRETION SYSTEM PROTEIN ESSC"/>
    <property type="match status" value="1"/>
</dbReference>
<feature type="region of interest" description="Disordered" evidence="10">
    <location>
        <begin position="689"/>
        <end position="710"/>
    </location>
</feature>
<keyword evidence="3 11" id="KW-0812">Transmembrane</keyword>
<evidence type="ECO:0000256" key="11">
    <source>
        <dbReference type="SAM" id="Phobius"/>
    </source>
</evidence>
<dbReference type="Proteomes" id="UP000756387">
    <property type="component" value="Unassembled WGS sequence"/>
</dbReference>
<dbReference type="Pfam" id="PF01580">
    <property type="entry name" value="FtsK_SpoIIIE"/>
    <property type="match status" value="2"/>
</dbReference>
<dbReference type="PANTHER" id="PTHR22683">
    <property type="entry name" value="SPORULATION PROTEIN RELATED"/>
    <property type="match status" value="1"/>
</dbReference>
<keyword evidence="4" id="KW-0677">Repeat</keyword>
<evidence type="ECO:0000256" key="8">
    <source>
        <dbReference type="ARBA" id="ARBA00023136"/>
    </source>
</evidence>
<accession>A0ABR9RRM2</accession>
<feature type="region of interest" description="Disordered" evidence="10">
    <location>
        <begin position="1"/>
        <end position="31"/>
    </location>
</feature>
<keyword evidence="6 9" id="KW-0067">ATP-binding</keyword>
<feature type="binding site" evidence="9">
    <location>
        <begin position="453"/>
        <end position="460"/>
    </location>
    <ligand>
        <name>ATP</name>
        <dbReference type="ChEBI" id="CHEBI:30616"/>
    </ligand>
</feature>
<gene>
    <name evidence="13" type="primary">eccCa</name>
    <name evidence="13" type="ORF">IEQ44_05235</name>
</gene>
<dbReference type="InterPro" id="IPR050206">
    <property type="entry name" value="FtsK/SpoIIIE/SftA"/>
</dbReference>
<dbReference type="RefSeq" id="WP_193637389.1">
    <property type="nucleotide sequence ID" value="NZ_JADCSA010000004.1"/>
</dbReference>
<evidence type="ECO:0000256" key="5">
    <source>
        <dbReference type="ARBA" id="ARBA00022741"/>
    </source>
</evidence>
<evidence type="ECO:0000256" key="4">
    <source>
        <dbReference type="ARBA" id="ARBA00022737"/>
    </source>
</evidence>
<dbReference type="SUPFAM" id="SSF52540">
    <property type="entry name" value="P-loop containing nucleoside triphosphate hydrolases"/>
    <property type="match status" value="3"/>
</dbReference>
<dbReference type="InterPro" id="IPR023837">
    <property type="entry name" value="EccCb-like_Actinobacteria"/>
</dbReference>
<reference evidence="13 14" key="1">
    <citation type="submission" date="2020-10" db="EMBL/GenBank/DDBJ databases">
        <title>Nocardioides sp. isolated from sludge.</title>
        <authorList>
            <person name="Zhang X."/>
        </authorList>
    </citation>
    <scope>NUCLEOTIDE SEQUENCE [LARGE SCALE GENOMIC DNA]</scope>
    <source>
        <strain evidence="13 14">Y6</strain>
    </source>
</reference>
<feature type="domain" description="FtsK" evidence="12">
    <location>
        <begin position="430"/>
        <end position="629"/>
    </location>
</feature>
<dbReference type="SMART" id="SM00382">
    <property type="entry name" value="AAA"/>
    <property type="match status" value="3"/>
</dbReference>
<dbReference type="Gene3D" id="3.40.50.300">
    <property type="entry name" value="P-loop containing nucleotide triphosphate hydrolases"/>
    <property type="match status" value="3"/>
</dbReference>
<evidence type="ECO:0000313" key="14">
    <source>
        <dbReference type="Proteomes" id="UP000756387"/>
    </source>
</evidence>
<keyword evidence="2" id="KW-1003">Cell membrane</keyword>
<sequence length="1295" mass="137211">MSLASPAPLAPDAGTAAGDPQRTITLPAPPELPAADQGSAVLTSTLPMLAGLGSMVMMAGMSGVGQGRTLVAGGFFLLSTAMVVGTQVARQRRQHRRRVDETRAAFLRELAAVRDQVETAATEHRARLQKTRPTLETWLAAGARGDGPDDHRVRVGVATLPTGHSLVCPAPADPERADPFALRAVRALASRGALADDTPLVLDLTAWDELVVTTAATTETSAEAARGLARLLVTQVAVSHSPATARVVLACEPARLRHWEWLKWLPHHRSLTERDVGAGRRLLVSDAPWPPDLDDTRSTLLVLDGSVAVPRALLARAGTTVVRLWEGEQAASPNPRRAVLELGTGVPSLRTVAGALPCTFDTCSPTLAEVVARRLEGRADVATCPTGVALDDLPAMAGIGDLDAWQAETWWSTREPTDALRVPIGTDESGEVLHLDLKESAQGGDGPHGLVVGATGSGKSELLRTLVVSLALQHPPEELGMVLVDFKGGATFAGLGELPHVAAVVTNLGDDLALVDRMADTLTGELVRRQELLRRSGHASLNEHRNARRAGADLEPLPSLFVCIDEFSELLTARPEFIDVFVAIGRVGRSLGVHLLLASQRLEEGRLRGLETHLSYRIGLRTFSAAESRAAIGQPDAHLLPPVPGAGYLATSGQPLVRFTAAYVSGPPPHHARDTAVAPRPLPWTLLPLPDRPSPRPAQARHEEVAGETSTADLVVARSRHASRTRSVWLPPLERPATVGALLADVTHTPDLGLHSPSWRARSGRLLPLGLVDLPREARRELFTVDLSGATGHCAVVGGPHSGRTTTLQTLVAALALTATPVEAQLLLLDHGGGGLAPLAVLPHVVASATRGEPLFGHVVEEVVSLVDRREALFREHGIDSFEAYATRRRTGAVDDGYGEVYLVVDGWGGLRSSDHETEAVLHQLAERALPLGVHLVVATQRWSDLRPSLRDQFGSSVELRLGDPLESTHDRRRAAAVPRRAGHGLAPGGHALLTALPALAPTSDSAPPPDSVADLVAAVDRGWHGPRPAPLAHLPEQVDLAQLRRDTGTPPELLLGHDGRGCVALDSPSHLVVRGAPGSGRTTVLRSHLQELQRLHPAAALQVVLVDPRGGLHGEVAEDQLLHHLVSRSQMQARLEELASYLRGRLPGPEVTADELRSRTWWQGAEVVVVVDDHDVAVAGGWQECGLHQLAPLLPRADEVGLHVVVAQRSATGFGGRASDPLMQALVDLEVPVLELGEGASAGAPGSGGGRSAQRRTGAPVGRGVLTRRGLPPVRLQVARAEAPSVARRRSAAT</sequence>
<feature type="binding site" evidence="9">
    <location>
        <begin position="798"/>
        <end position="805"/>
    </location>
    <ligand>
        <name>ATP</name>
        <dbReference type="ChEBI" id="CHEBI:30616"/>
    </ligand>
</feature>
<comment type="caution">
    <text evidence="13">The sequence shown here is derived from an EMBL/GenBank/DDBJ whole genome shotgun (WGS) entry which is preliminary data.</text>
</comment>